<evidence type="ECO:0000256" key="7">
    <source>
        <dbReference type="ARBA" id="ARBA00023274"/>
    </source>
</evidence>
<organism evidence="9 10">
    <name type="scientific">Timema podura</name>
    <name type="common">Walking stick</name>
    <dbReference type="NCBI Taxonomy" id="61482"/>
    <lineage>
        <taxon>Eukaryota</taxon>
        <taxon>Metazoa</taxon>
        <taxon>Ecdysozoa</taxon>
        <taxon>Arthropoda</taxon>
        <taxon>Hexapoda</taxon>
        <taxon>Insecta</taxon>
        <taxon>Pterygota</taxon>
        <taxon>Neoptera</taxon>
        <taxon>Polyneoptera</taxon>
        <taxon>Phasmatodea</taxon>
        <taxon>Timematodea</taxon>
        <taxon>Timematoidea</taxon>
        <taxon>Timematidae</taxon>
        <taxon>Timema</taxon>
    </lineage>
</organism>
<proteinExistence type="inferred from homology"/>
<gene>
    <name evidence="9" type="ORF">TPAB3V08_LOCUS11514</name>
</gene>
<dbReference type="Gene3D" id="3.30.390.30">
    <property type="match status" value="1"/>
</dbReference>
<dbReference type="PANTHER" id="PTHR43429:SF2">
    <property type="entry name" value="PYRIDINE NUCLEOTIDE-DISULFIDE OXIDOREDUCTASE DOMAIN-CONTAINING PROTEIN 1"/>
    <property type="match status" value="1"/>
</dbReference>
<dbReference type="Pfam" id="PF07992">
    <property type="entry name" value="Pyr_redox_2"/>
    <property type="match status" value="2"/>
</dbReference>
<comment type="cofactor">
    <cofactor evidence="1">
        <name>FAD</name>
        <dbReference type="ChEBI" id="CHEBI:57692"/>
    </cofactor>
</comment>
<feature type="domain" description="FAD/NAD(P)-binding" evidence="8">
    <location>
        <begin position="148"/>
        <end position="338"/>
    </location>
</feature>
<dbReference type="SUPFAM" id="SSF46911">
    <property type="entry name" value="Ribosomal protein S18"/>
    <property type="match status" value="1"/>
</dbReference>
<evidence type="ECO:0000256" key="2">
    <source>
        <dbReference type="ARBA" id="ARBA00008147"/>
    </source>
</evidence>
<dbReference type="PRINTS" id="PR00368">
    <property type="entry name" value="FADPNR"/>
</dbReference>
<keyword evidence="5" id="KW-0274">FAD</keyword>
<dbReference type="InterPro" id="IPR016156">
    <property type="entry name" value="FAD/NAD-linked_Rdtase_dimer_sf"/>
</dbReference>
<evidence type="ECO:0000256" key="4">
    <source>
        <dbReference type="ARBA" id="ARBA00022630"/>
    </source>
</evidence>
<evidence type="ECO:0000313" key="10">
    <source>
        <dbReference type="Proteomes" id="UP001153148"/>
    </source>
</evidence>
<evidence type="ECO:0000256" key="1">
    <source>
        <dbReference type="ARBA" id="ARBA00001974"/>
    </source>
</evidence>
<name>A0ABN7P9T4_TIMPD</name>
<dbReference type="PANTHER" id="PTHR43429">
    <property type="entry name" value="PYRIDINE NUCLEOTIDE-DISULFIDE OXIDOREDUCTASE DOMAIN-CONTAINING"/>
    <property type="match status" value="1"/>
</dbReference>
<accession>A0ABN7P9T4</accession>
<reference evidence="9" key="1">
    <citation type="submission" date="2021-03" db="EMBL/GenBank/DDBJ databases">
        <authorList>
            <person name="Tran Van P."/>
        </authorList>
    </citation>
    <scope>NUCLEOTIDE SEQUENCE</scope>
</reference>
<dbReference type="Proteomes" id="UP001153148">
    <property type="component" value="Unassembled WGS sequence"/>
</dbReference>
<sequence length="602" mass="67371">AYQETYGSVPVWVQYRRNHKGAFPPRKTRKTCIRQGAISTGNPCPICRDEYLVLDHRNVELLRQFISPFTGEILSYTKTGVCQKRHQELLVAIQKARDFGFVTFDVPFRVYDYSEYYKPQSDNYLLIKMAAIHKQDGHTTEKEMATTFLVIGGGIAGVSCAEMLPFHCPGERVTLITASPLIKTVTNVIPCTKTLFQFDVEERPAETLSEEHADVTVFHDTVISLDTANHRVFTRLGRCISYQKLCICSGGQPKLISEDNPHVIGIRDLDSVKTFQERVSQSRRLVVVGNGGIASEVVYEVEGVEMVWVVKDNHISATFVDPGAAQFFQSSLAKGKVERKQVSKRMKYTVSSEGPQKGGAALGPDWHDSLHIRGSHIDKRNVTVEYNSEVKCLREGDETWPVYVELTNGKTYGCDLVVSATGVTPNVSLLTAGNPDLEIAPDGGLKVDAMMQTTSQDVLAAGDACTASWEPAPHWFQMRLWRQAWQMGGFAARCMSAKEGVLQDFCFELFSHVTQFYGYKVVLLGLYNGQTLQGEYEILVRVTPGVEYVKLVMKDGRMQGAVLIGETDLEEMCENLILDQLDLTDLQEHILDPDIDIDDYFD</sequence>
<dbReference type="InterPro" id="IPR036870">
    <property type="entry name" value="Ribosomal_bS18_sf"/>
</dbReference>
<dbReference type="SUPFAM" id="SSF51905">
    <property type="entry name" value="FAD/NAD(P)-binding domain"/>
    <property type="match status" value="1"/>
</dbReference>
<dbReference type="InterPro" id="IPR036188">
    <property type="entry name" value="FAD/NAD-bd_sf"/>
</dbReference>
<keyword evidence="7" id="KW-0687">Ribonucleoprotein</keyword>
<keyword evidence="6" id="KW-0689">Ribosomal protein</keyword>
<feature type="non-terminal residue" evidence="9">
    <location>
        <position position="1"/>
    </location>
</feature>
<dbReference type="InterPro" id="IPR001648">
    <property type="entry name" value="Ribosomal_bS18"/>
</dbReference>
<dbReference type="InterPro" id="IPR050260">
    <property type="entry name" value="FAD-bd_OxRdtase"/>
</dbReference>
<evidence type="ECO:0000259" key="8">
    <source>
        <dbReference type="Pfam" id="PF07992"/>
    </source>
</evidence>
<dbReference type="Gene3D" id="4.10.640.10">
    <property type="entry name" value="Ribosomal protein S18"/>
    <property type="match status" value="1"/>
</dbReference>
<dbReference type="Pfam" id="PF01084">
    <property type="entry name" value="Ribosomal_S18"/>
    <property type="match status" value="1"/>
</dbReference>
<evidence type="ECO:0000313" key="9">
    <source>
        <dbReference type="EMBL" id="CAG2064568.1"/>
    </source>
</evidence>
<protein>
    <recommendedName>
        <fullName evidence="3">Pyridine nucleotide-disulfide oxidoreductase domain-containing protein 1</fullName>
    </recommendedName>
</protein>
<evidence type="ECO:0000256" key="6">
    <source>
        <dbReference type="ARBA" id="ARBA00022980"/>
    </source>
</evidence>
<dbReference type="Gene3D" id="3.50.50.60">
    <property type="entry name" value="FAD/NAD(P)-binding domain"/>
    <property type="match status" value="4"/>
</dbReference>
<keyword evidence="10" id="KW-1185">Reference proteome</keyword>
<comment type="similarity">
    <text evidence="2">Belongs to the class-I pyridine nucleotide-disulfide oxidoreductase family. PYROXD1 subfamily.</text>
</comment>
<feature type="domain" description="FAD/NAD(P)-binding" evidence="8">
    <location>
        <begin position="376"/>
        <end position="488"/>
    </location>
</feature>
<dbReference type="InterPro" id="IPR023753">
    <property type="entry name" value="FAD/NAD-binding_dom"/>
</dbReference>
<dbReference type="EMBL" id="CAJPIN010035203">
    <property type="protein sequence ID" value="CAG2064568.1"/>
    <property type="molecule type" value="Genomic_DNA"/>
</dbReference>
<evidence type="ECO:0000256" key="3">
    <source>
        <dbReference type="ARBA" id="ARBA00018240"/>
    </source>
</evidence>
<evidence type="ECO:0000256" key="5">
    <source>
        <dbReference type="ARBA" id="ARBA00022827"/>
    </source>
</evidence>
<keyword evidence="4" id="KW-0285">Flavoprotein</keyword>
<comment type="caution">
    <text evidence="9">The sequence shown here is derived from an EMBL/GenBank/DDBJ whole genome shotgun (WGS) entry which is preliminary data.</text>
</comment>